<dbReference type="Gene3D" id="3.30.420.10">
    <property type="entry name" value="Ribonuclease H-like superfamily/Ribonuclease H"/>
    <property type="match status" value="1"/>
</dbReference>
<dbReference type="InterPro" id="IPR001584">
    <property type="entry name" value="Integrase_cat-core"/>
</dbReference>
<dbReference type="InterPro" id="IPR050951">
    <property type="entry name" value="Retrovirus_Pol_polyprotein"/>
</dbReference>
<comment type="caution">
    <text evidence="2">The sequence shown here is derived from an EMBL/GenBank/DDBJ whole genome shotgun (WGS) entry which is preliminary data.</text>
</comment>
<evidence type="ECO:0000313" key="2">
    <source>
        <dbReference type="EMBL" id="GAA0140357.1"/>
    </source>
</evidence>
<dbReference type="Pfam" id="PF00665">
    <property type="entry name" value="rve"/>
    <property type="match status" value="1"/>
</dbReference>
<gene>
    <name evidence="2" type="ORF">LIER_01721</name>
</gene>
<feature type="domain" description="Integrase catalytic" evidence="1">
    <location>
        <begin position="58"/>
        <end position="167"/>
    </location>
</feature>
<organism evidence="2 3">
    <name type="scientific">Lithospermum erythrorhizon</name>
    <name type="common">Purple gromwell</name>
    <name type="synonym">Lithospermum officinale var. erythrorhizon</name>
    <dbReference type="NCBI Taxonomy" id="34254"/>
    <lineage>
        <taxon>Eukaryota</taxon>
        <taxon>Viridiplantae</taxon>
        <taxon>Streptophyta</taxon>
        <taxon>Embryophyta</taxon>
        <taxon>Tracheophyta</taxon>
        <taxon>Spermatophyta</taxon>
        <taxon>Magnoliopsida</taxon>
        <taxon>eudicotyledons</taxon>
        <taxon>Gunneridae</taxon>
        <taxon>Pentapetalae</taxon>
        <taxon>asterids</taxon>
        <taxon>lamiids</taxon>
        <taxon>Boraginales</taxon>
        <taxon>Boraginaceae</taxon>
        <taxon>Boraginoideae</taxon>
        <taxon>Lithospermeae</taxon>
        <taxon>Lithospermum</taxon>
    </lineage>
</organism>
<reference evidence="2 3" key="1">
    <citation type="submission" date="2024-01" db="EMBL/GenBank/DDBJ databases">
        <title>The complete chloroplast genome sequence of Lithospermum erythrorhizon: insights into the phylogenetic relationship among Boraginaceae species and the maternal lineages of purple gromwells.</title>
        <authorList>
            <person name="Okada T."/>
            <person name="Watanabe K."/>
        </authorList>
    </citation>
    <scope>NUCLEOTIDE SEQUENCE [LARGE SCALE GENOMIC DNA]</scope>
</reference>
<proteinExistence type="predicted"/>
<dbReference type="InterPro" id="IPR012337">
    <property type="entry name" value="RNaseH-like_sf"/>
</dbReference>
<accession>A0AAV3NN57</accession>
<dbReference type="GO" id="GO:0003676">
    <property type="term" value="F:nucleic acid binding"/>
    <property type="evidence" value="ECO:0007669"/>
    <property type="project" value="InterPro"/>
</dbReference>
<name>A0AAV3NN57_LITER</name>
<evidence type="ECO:0000259" key="1">
    <source>
        <dbReference type="PROSITE" id="PS50994"/>
    </source>
</evidence>
<keyword evidence="3" id="KW-1185">Reference proteome</keyword>
<dbReference type="SUPFAM" id="SSF53098">
    <property type="entry name" value="Ribonuclease H-like"/>
    <property type="match status" value="1"/>
</dbReference>
<dbReference type="Proteomes" id="UP001454036">
    <property type="component" value="Unassembled WGS sequence"/>
</dbReference>
<dbReference type="AlphaFoldDB" id="A0AAV3NN57"/>
<dbReference type="GO" id="GO:0015074">
    <property type="term" value="P:DNA integration"/>
    <property type="evidence" value="ECO:0007669"/>
    <property type="project" value="InterPro"/>
</dbReference>
<sequence length="271" mass="31371">MIQGELYKQSHLGPLLFYVSEAKIDQTLYEDAVEYVKRYDVCQIMQSIPRHPVTEMSLVVCPILFSMWDNDLVGQFLKPPVRYKDVVVAVDYFSKWVEVASLRSMTAEAIKEFLWKNIITRYGVPKILVSDNGPHFDSRVIEEMCAKLGIKHRFAPICYPQYNGQVETTPSNSTGETPFSLVYGTEAVLPIEVCLPSIRQIGYHEKKNDERLRKNLDFIDEVALGQMQKQKQAMSRFYNRRVKNRQFSWGDLVLRVLQASQPKNQNKLNPK</sequence>
<evidence type="ECO:0000313" key="3">
    <source>
        <dbReference type="Proteomes" id="UP001454036"/>
    </source>
</evidence>
<dbReference type="EMBL" id="BAABME010000172">
    <property type="protein sequence ID" value="GAA0140357.1"/>
    <property type="molecule type" value="Genomic_DNA"/>
</dbReference>
<dbReference type="PANTHER" id="PTHR37984:SF5">
    <property type="entry name" value="PROTEIN NYNRIN-LIKE"/>
    <property type="match status" value="1"/>
</dbReference>
<dbReference type="PANTHER" id="PTHR37984">
    <property type="entry name" value="PROTEIN CBG26694"/>
    <property type="match status" value="1"/>
</dbReference>
<protein>
    <recommendedName>
        <fullName evidence="1">Integrase catalytic domain-containing protein</fullName>
    </recommendedName>
</protein>
<dbReference type="InterPro" id="IPR036397">
    <property type="entry name" value="RNaseH_sf"/>
</dbReference>
<dbReference type="PROSITE" id="PS50994">
    <property type="entry name" value="INTEGRASE"/>
    <property type="match status" value="1"/>
</dbReference>